<dbReference type="GO" id="GO:0003723">
    <property type="term" value="F:RNA binding"/>
    <property type="evidence" value="ECO:0007669"/>
    <property type="project" value="InterPro"/>
</dbReference>
<dbReference type="EMBL" id="FN668691">
    <property type="protein sequence ID" value="CBK25422.2"/>
    <property type="molecule type" value="Genomic_DNA"/>
</dbReference>
<dbReference type="AlphaFoldDB" id="D8MBI3"/>
<dbReference type="SUPFAM" id="SSF110993">
    <property type="entry name" value="eIF-2-alpha, C-terminal domain"/>
    <property type="match status" value="1"/>
</dbReference>
<dbReference type="PANTHER" id="PTHR10602:SF0">
    <property type="entry name" value="EUKARYOTIC TRANSLATION INITIATION FACTOR 2 SUBUNIT 1"/>
    <property type="match status" value="1"/>
</dbReference>
<accession>D8MBI3</accession>
<dbReference type="InParanoid" id="D8MBI3"/>
<sequence>MTTTAMQDKDGIELLTKAIAELDRVIKEYEGNLVVKIPPRVAQRQEDADLEGLMKKMEMENQEVAADDDDSDD</sequence>
<dbReference type="Gene3D" id="3.30.70.1130">
    <property type="entry name" value="EIF_2_alpha"/>
    <property type="match status" value="1"/>
</dbReference>
<dbReference type="InterPro" id="IPR011488">
    <property type="entry name" value="TIF_2_asu"/>
</dbReference>
<evidence type="ECO:0000313" key="3">
    <source>
        <dbReference type="Proteomes" id="UP000008312"/>
    </source>
</evidence>
<name>D8MBI3_BLAHO</name>
<evidence type="ECO:0000313" key="2">
    <source>
        <dbReference type="EMBL" id="CBK25422.2"/>
    </source>
</evidence>
<organism evidence="2">
    <name type="scientific">Blastocystis hominis</name>
    <dbReference type="NCBI Taxonomy" id="12968"/>
    <lineage>
        <taxon>Eukaryota</taxon>
        <taxon>Sar</taxon>
        <taxon>Stramenopiles</taxon>
        <taxon>Bigyra</taxon>
        <taxon>Opalozoa</taxon>
        <taxon>Opalinata</taxon>
        <taxon>Blastocystidae</taxon>
        <taxon>Blastocystis</taxon>
    </lineage>
</organism>
<dbReference type="PANTHER" id="PTHR10602">
    <property type="entry name" value="EUKARYOTIC TRANSLATION INITIATION FACTOR 2 SUBUNIT 1"/>
    <property type="match status" value="1"/>
</dbReference>
<dbReference type="RefSeq" id="XP_012899470.1">
    <property type="nucleotide sequence ID" value="XM_013044016.1"/>
</dbReference>
<dbReference type="OrthoDB" id="1685042at2759"/>
<keyword evidence="3" id="KW-1185">Reference proteome</keyword>
<proteinExistence type="predicted"/>
<evidence type="ECO:0000256" key="1">
    <source>
        <dbReference type="ARBA" id="ARBA00022917"/>
    </source>
</evidence>
<dbReference type="GO" id="GO:0043022">
    <property type="term" value="F:ribosome binding"/>
    <property type="evidence" value="ECO:0007669"/>
    <property type="project" value="TreeGrafter"/>
</dbReference>
<dbReference type="Proteomes" id="UP000008312">
    <property type="component" value="Unassembled WGS sequence"/>
</dbReference>
<reference evidence="2" key="1">
    <citation type="submission" date="2010-02" db="EMBL/GenBank/DDBJ databases">
        <title>Sequencing and annotation of the Blastocystis hominis genome.</title>
        <authorList>
            <person name="Wincker P."/>
        </authorList>
    </citation>
    <scope>NUCLEOTIDE SEQUENCE</scope>
    <source>
        <strain evidence="2">Singapore isolate B</strain>
    </source>
</reference>
<dbReference type="GO" id="GO:0005850">
    <property type="term" value="C:eukaryotic translation initiation factor 2 complex"/>
    <property type="evidence" value="ECO:0007669"/>
    <property type="project" value="TreeGrafter"/>
</dbReference>
<dbReference type="InterPro" id="IPR024055">
    <property type="entry name" value="TIF2_asu_C"/>
</dbReference>
<dbReference type="GeneID" id="24923045"/>
<keyword evidence="1" id="KW-0648">Protein biosynthesis</keyword>
<protein>
    <submittedName>
        <fullName evidence="2">Uncharacterized protein</fullName>
    </submittedName>
</protein>
<gene>
    <name evidence="2" type="ORF">GSBLH_T00006921001</name>
</gene>
<dbReference type="GO" id="GO:0003743">
    <property type="term" value="F:translation initiation factor activity"/>
    <property type="evidence" value="ECO:0007669"/>
    <property type="project" value="InterPro"/>
</dbReference>
<dbReference type="GO" id="GO:0033290">
    <property type="term" value="C:eukaryotic 48S preinitiation complex"/>
    <property type="evidence" value="ECO:0007669"/>
    <property type="project" value="TreeGrafter"/>
</dbReference>